<dbReference type="STRING" id="523849.OCC_12631"/>
<reference evidence="1 2" key="1">
    <citation type="journal article" date="2012" name="J. Bacteriol.">
        <title>Genome sequence of the model hyperthermophilic archaeon Thermococcus litoralis NS-C.</title>
        <authorList>
            <person name="Gardner A.F."/>
            <person name="Kumar S."/>
            <person name="Perler F.B."/>
        </authorList>
    </citation>
    <scope>NUCLEOTIDE SEQUENCE [LARGE SCALE GENOMIC DNA]</scope>
    <source>
        <strain evidence="2">ATCC 51850 / DSM 5473 / JCM 8560 / NS-C</strain>
    </source>
</reference>
<organism evidence="1 2">
    <name type="scientific">Thermococcus litoralis (strain ATCC 51850 / DSM 5473 / JCM 8560 / NS-C)</name>
    <dbReference type="NCBI Taxonomy" id="523849"/>
    <lineage>
        <taxon>Archaea</taxon>
        <taxon>Methanobacteriati</taxon>
        <taxon>Methanobacteriota</taxon>
        <taxon>Thermococci</taxon>
        <taxon>Thermococcales</taxon>
        <taxon>Thermococcaceae</taxon>
        <taxon>Thermococcus</taxon>
    </lineage>
</organism>
<keyword evidence="2" id="KW-1185">Reference proteome</keyword>
<dbReference type="Proteomes" id="UP000015502">
    <property type="component" value="Chromosome"/>
</dbReference>
<dbReference type="KEGG" id="tlt:OCC_12631"/>
<sequence>MISPFVVKIKLCNDQYMLINTKNGSMIKVDSEALNELEKETPNLEDDILFILRQYGFITDEYDINGCLYQSY</sequence>
<name>H3ZQZ9_THELN</name>
<dbReference type="AlphaFoldDB" id="H3ZQZ9"/>
<proteinExistence type="predicted"/>
<protein>
    <submittedName>
        <fullName evidence="1">Uncharacterized protein</fullName>
    </submittedName>
</protein>
<dbReference type="GeneID" id="55636227"/>
<dbReference type="HOGENOM" id="CLU_2713042_0_0_2"/>
<gene>
    <name evidence="1" type="ORF">OCC_12631</name>
</gene>
<evidence type="ECO:0000313" key="1">
    <source>
        <dbReference type="EMBL" id="EHR77629.1"/>
    </source>
</evidence>
<dbReference type="EMBL" id="CP006670">
    <property type="protein sequence ID" value="EHR77629.1"/>
    <property type="molecule type" value="Genomic_DNA"/>
</dbReference>
<dbReference type="RefSeq" id="WP_004069919.1">
    <property type="nucleotide sequence ID" value="NC_022084.1"/>
</dbReference>
<dbReference type="PaxDb" id="523849-OCC_12631"/>
<evidence type="ECO:0000313" key="2">
    <source>
        <dbReference type="Proteomes" id="UP000015502"/>
    </source>
</evidence>
<accession>H3ZQZ9</accession>